<dbReference type="FunCoup" id="M1ZAY0">
    <property type="interactions" value="228"/>
</dbReference>
<keyword evidence="1" id="KW-0456">Lyase</keyword>
<dbReference type="EC" id="4.1.3.30" evidence="1"/>
<dbReference type="InParanoid" id="M1ZAY0"/>
<reference evidence="1 2" key="1">
    <citation type="journal article" date="2013" name="Front. Microbiol.">
        <title>The genome of Nitrospina gracilis illuminates the metabolism and evolution of the major marine nitrite oxidizer.</title>
        <authorList>
            <person name="Luecker S."/>
            <person name="Nowka B."/>
            <person name="Rattei T."/>
            <person name="Spieck E."/>
            <person name="and Daims H."/>
        </authorList>
    </citation>
    <scope>NUCLEOTIDE SEQUENCE [LARGE SCALE GENOMIC DNA]</scope>
    <source>
        <strain evidence="1 2">3/211</strain>
    </source>
</reference>
<dbReference type="InterPro" id="IPR015813">
    <property type="entry name" value="Pyrv/PenolPyrv_kinase-like_dom"/>
</dbReference>
<dbReference type="OrthoDB" id="9780430at2"/>
<dbReference type="PANTHER" id="PTHR42905:SF5">
    <property type="entry name" value="CARBOXYVINYL-CARBOXYPHOSPHONATE PHOSPHORYLMUTASE, CHLOROPLASTIC"/>
    <property type="match status" value="1"/>
</dbReference>
<dbReference type="PROSITE" id="PS00161">
    <property type="entry name" value="ISOCITRATE_LYASE"/>
    <property type="match status" value="1"/>
</dbReference>
<dbReference type="STRING" id="1266370.NITGR_290044"/>
<dbReference type="SUPFAM" id="SSF51621">
    <property type="entry name" value="Phosphoenolpyruvate/pyruvate domain"/>
    <property type="match status" value="1"/>
</dbReference>
<dbReference type="Pfam" id="PF13714">
    <property type="entry name" value="PEP_mutase"/>
    <property type="match status" value="1"/>
</dbReference>
<dbReference type="EMBL" id="CAQJ01000032">
    <property type="protein sequence ID" value="CCQ90445.1"/>
    <property type="molecule type" value="Genomic_DNA"/>
</dbReference>
<keyword evidence="2" id="KW-1185">Reference proteome</keyword>
<dbReference type="HOGENOM" id="CLU_027389_3_2_0"/>
<dbReference type="RefSeq" id="WP_005007932.1">
    <property type="nucleotide sequence ID" value="NZ_HG422173.1"/>
</dbReference>
<dbReference type="GO" id="GO:0046421">
    <property type="term" value="F:methylisocitrate lyase activity"/>
    <property type="evidence" value="ECO:0007669"/>
    <property type="project" value="UniProtKB-EC"/>
</dbReference>
<dbReference type="Gene3D" id="3.20.20.60">
    <property type="entry name" value="Phosphoenolpyruvate-binding domains"/>
    <property type="match status" value="1"/>
</dbReference>
<accession>M1ZAY0</accession>
<dbReference type="Proteomes" id="UP000011704">
    <property type="component" value="Unassembled WGS sequence"/>
</dbReference>
<evidence type="ECO:0000313" key="1">
    <source>
        <dbReference type="EMBL" id="CCQ90445.1"/>
    </source>
</evidence>
<gene>
    <name evidence="1" type="primary">prpB</name>
    <name evidence="1" type="ORF">NITGR_290044</name>
</gene>
<protein>
    <submittedName>
        <fullName evidence="1">2-methylisocitrate lyase</fullName>
        <ecNumber evidence="1">4.1.3.30</ecNumber>
    </submittedName>
</protein>
<dbReference type="CDD" id="cd00377">
    <property type="entry name" value="ICL_PEPM"/>
    <property type="match status" value="1"/>
</dbReference>
<dbReference type="InterPro" id="IPR040442">
    <property type="entry name" value="Pyrv_kinase-like_dom_sf"/>
</dbReference>
<dbReference type="PANTHER" id="PTHR42905">
    <property type="entry name" value="PHOSPHOENOLPYRUVATE CARBOXYLASE"/>
    <property type="match status" value="1"/>
</dbReference>
<sequence>MKSRASFRNLLAGTKKPLILPGVYNAFTAKQAEAMNFSGVYLSGAALSNSLGVPDDGTLGLEEFTWLGRWIVQAVDLPVLCDADTGFDDIEVTVRRYIETGFAGIQIEDQVFPKRCGHLQGKEVVPIDEMVFRLKQAVAARNGLAPEFLIVARTDARGADNMDIACQLDECIERGNRYREAGADVVFPEALKDEVEFARVRKEVAGSLLANMTEFGQTPLMGAPEFAKLGYDLVIFPVSLFRIHAGCTRGFFSTLSKEGSQKNRLSEMMNRKEINGILNYEP</sequence>
<dbReference type="InterPro" id="IPR039556">
    <property type="entry name" value="ICL/PEPM"/>
</dbReference>
<comment type="caution">
    <text evidence="1">The sequence shown here is derived from an EMBL/GenBank/DDBJ whole genome shotgun (WGS) entry which is preliminary data.</text>
</comment>
<name>M1ZAY0_NITG3</name>
<organism evidence="1 2">
    <name type="scientific">Nitrospina gracilis (strain 3/211)</name>
    <dbReference type="NCBI Taxonomy" id="1266370"/>
    <lineage>
        <taxon>Bacteria</taxon>
        <taxon>Pseudomonadati</taxon>
        <taxon>Nitrospinota/Tectimicrobiota group</taxon>
        <taxon>Nitrospinota</taxon>
        <taxon>Nitrospinia</taxon>
        <taxon>Nitrospinales</taxon>
        <taxon>Nitrospinaceae</taxon>
        <taxon>Nitrospina</taxon>
    </lineage>
</organism>
<dbReference type="AlphaFoldDB" id="M1ZAY0"/>
<dbReference type="InterPro" id="IPR018523">
    <property type="entry name" value="Isocitrate_lyase_ph_CS"/>
</dbReference>
<evidence type="ECO:0000313" key="2">
    <source>
        <dbReference type="Proteomes" id="UP000011704"/>
    </source>
</evidence>
<proteinExistence type="predicted"/>